<feature type="compositionally biased region" description="Basic residues" evidence="1">
    <location>
        <begin position="1"/>
        <end position="10"/>
    </location>
</feature>
<name>A0A397HNF3_9EURO</name>
<evidence type="ECO:0000313" key="4">
    <source>
        <dbReference type="Proteomes" id="UP000215289"/>
    </source>
</evidence>
<evidence type="ECO:0000256" key="1">
    <source>
        <dbReference type="SAM" id="MobiDB-lite"/>
    </source>
</evidence>
<comment type="caution">
    <text evidence="3">The sequence shown here is derived from an EMBL/GenBank/DDBJ whole genome shotgun (WGS) entry which is preliminary data.</text>
</comment>
<feature type="transmembrane region" description="Helical" evidence="2">
    <location>
        <begin position="73"/>
        <end position="93"/>
    </location>
</feature>
<protein>
    <submittedName>
        <fullName evidence="3">Uncharacterized protein</fullName>
    </submittedName>
</protein>
<dbReference type="AlphaFoldDB" id="A0A397HNF3"/>
<keyword evidence="2" id="KW-0472">Membrane</keyword>
<organism evidence="3 4">
    <name type="scientific">Aspergillus turcosus</name>
    <dbReference type="NCBI Taxonomy" id="1245748"/>
    <lineage>
        <taxon>Eukaryota</taxon>
        <taxon>Fungi</taxon>
        <taxon>Dikarya</taxon>
        <taxon>Ascomycota</taxon>
        <taxon>Pezizomycotina</taxon>
        <taxon>Eurotiomycetes</taxon>
        <taxon>Eurotiomycetidae</taxon>
        <taxon>Eurotiales</taxon>
        <taxon>Aspergillaceae</taxon>
        <taxon>Aspergillus</taxon>
        <taxon>Aspergillus subgen. Fumigati</taxon>
    </lineage>
</organism>
<feature type="region of interest" description="Disordered" evidence="1">
    <location>
        <begin position="1"/>
        <end position="35"/>
    </location>
</feature>
<feature type="compositionally biased region" description="Low complexity" evidence="1">
    <location>
        <begin position="11"/>
        <end position="25"/>
    </location>
</feature>
<gene>
    <name evidence="3" type="ORF">CFD26_107033</name>
</gene>
<dbReference type="STRING" id="1245748.A0A397HNF3"/>
<accession>A0A397HNF3</accession>
<proteinExistence type="predicted"/>
<evidence type="ECO:0000256" key="2">
    <source>
        <dbReference type="SAM" id="Phobius"/>
    </source>
</evidence>
<keyword evidence="4" id="KW-1185">Reference proteome</keyword>
<dbReference type="OrthoDB" id="5421757at2759"/>
<sequence length="362" mass="40920">MTKAARRSGKGKASASRSASSSGSSTPSSQAGPLPPFSKAPATLRSFLEPLSPQEVYLIHIDTSPPDLKKQTFIIPAMINAVIVAIFALRIYMVRNTYPAMLAAVIGLTSSAGVDTSRLSSAETASLILRRTFSLMIDYFLITVFLSWPIRFIRGPVQWRRKIGFQGREIIVRRSQRILSQTLERNRWIRDNDEARDKIVAAVTPDRIRKTGYLLVDADWDLDYDAMIKAHEMVDPAAKDKDDRDRVPLSEFRTAVLVNTDADGWLIWRVEDEDTAEARTRSAQSDQILAFKDKLTAMGKEDLFFRWVELIQYESTQPGGFTPERQRSAMLQAKELFEKENVDFARFWQEVGGMEGFADQLD</sequence>
<keyword evidence="2" id="KW-0812">Transmembrane</keyword>
<dbReference type="EMBL" id="NIDN02000024">
    <property type="protein sequence ID" value="RLL99837.1"/>
    <property type="molecule type" value="Genomic_DNA"/>
</dbReference>
<reference evidence="3 4" key="1">
    <citation type="submission" date="2018-08" db="EMBL/GenBank/DDBJ databases">
        <title>Draft genome sequences of two Aspergillus turcosus clinical strains isolated from bronchoalveolar lavage fluid: one azole-susceptible and the other azole-resistant.</title>
        <authorList>
            <person name="Parent-Michaud M."/>
            <person name="Dufresne P.J."/>
            <person name="Fournier E."/>
            <person name="Martineau C."/>
            <person name="Moreira S."/>
            <person name="Perkins V."/>
            <person name="De Repentigny L."/>
            <person name="Dufresne S.F."/>
        </authorList>
    </citation>
    <scope>NUCLEOTIDE SEQUENCE [LARGE SCALE GENOMIC DNA]</scope>
    <source>
        <strain evidence="3">HMR AF 1038</strain>
    </source>
</reference>
<evidence type="ECO:0000313" key="3">
    <source>
        <dbReference type="EMBL" id="RLL99837.1"/>
    </source>
</evidence>
<dbReference type="Proteomes" id="UP000215289">
    <property type="component" value="Unassembled WGS sequence"/>
</dbReference>
<keyword evidence="2" id="KW-1133">Transmembrane helix</keyword>